<proteinExistence type="predicted"/>
<dbReference type="EMBL" id="JAAIKR010000002">
    <property type="protein sequence ID" value="MBR9727147.1"/>
    <property type="molecule type" value="Genomic_DNA"/>
</dbReference>
<dbReference type="InterPro" id="IPR016193">
    <property type="entry name" value="Cytidine_deaminase-like"/>
</dbReference>
<reference evidence="1 2" key="1">
    <citation type="submission" date="2020-02" db="EMBL/GenBank/DDBJ databases">
        <title>Shewanella WXL01 sp. nov., a marine bacterium isolated from green algae in Luhuitou Fringing Reef (Northern South China Sea).</title>
        <authorList>
            <person name="Wang X."/>
        </authorList>
    </citation>
    <scope>NUCLEOTIDE SEQUENCE [LARGE SCALE GENOMIC DNA]</scope>
    <source>
        <strain evidence="1 2">MCCC 1A01895</strain>
    </source>
</reference>
<evidence type="ECO:0000313" key="2">
    <source>
        <dbReference type="Proteomes" id="UP000811844"/>
    </source>
</evidence>
<gene>
    <name evidence="1" type="ORF">G3R48_03935</name>
</gene>
<protein>
    <submittedName>
        <fullName evidence="1">Uncharacterized protein</fullName>
    </submittedName>
</protein>
<name>A0ABS5HZC2_9GAMM</name>
<accession>A0ABS5HZC2</accession>
<dbReference type="RefSeq" id="WP_153663281.1">
    <property type="nucleotide sequence ID" value="NZ_JAAIKR010000002.1"/>
</dbReference>
<evidence type="ECO:0000313" key="1">
    <source>
        <dbReference type="EMBL" id="MBR9727147.1"/>
    </source>
</evidence>
<dbReference type="Proteomes" id="UP000811844">
    <property type="component" value="Unassembled WGS sequence"/>
</dbReference>
<comment type="caution">
    <text evidence="1">The sequence shown here is derived from an EMBL/GenBank/DDBJ whole genome shotgun (WGS) entry which is preliminary data.</text>
</comment>
<dbReference type="SUPFAM" id="SSF53927">
    <property type="entry name" value="Cytidine deaminase-like"/>
    <property type="match status" value="1"/>
</dbReference>
<sequence>MLEISYAIDELTTLMFVKNTHYFCFENKQWITANELKANDVIITRSGNLACVISVTPIDTRRPAPLLVSKLRDVKYSHNHHFFVTKNPNSALDVSCEAAPSDPLELIPYELANRPSYLPSGKPTGHHSGPWVAARYVNQQGEEFIGCGRADNTMCAEDAAITDLKAKLADNTQLNQTNVTISHAYIRKYAKKGRLINTMSPCYHCRENYGAALNDKTMGDSDLTKTGRNFLKPS</sequence>
<keyword evidence="2" id="KW-1185">Reference proteome</keyword>
<organism evidence="1 2">
    <name type="scientific">Shewanella intestini</name>
    <dbReference type="NCBI Taxonomy" id="2017544"/>
    <lineage>
        <taxon>Bacteria</taxon>
        <taxon>Pseudomonadati</taxon>
        <taxon>Pseudomonadota</taxon>
        <taxon>Gammaproteobacteria</taxon>
        <taxon>Alteromonadales</taxon>
        <taxon>Shewanellaceae</taxon>
        <taxon>Shewanella</taxon>
    </lineage>
</organism>